<dbReference type="PATRIC" id="fig|1423783.4.peg.2147"/>
<evidence type="ECO:0000313" key="2">
    <source>
        <dbReference type="Proteomes" id="UP000051922"/>
    </source>
</evidence>
<evidence type="ECO:0008006" key="3">
    <source>
        <dbReference type="Google" id="ProtNLM"/>
    </source>
</evidence>
<proteinExistence type="predicted"/>
<protein>
    <recommendedName>
        <fullName evidence="3">3-keto-disaccharide hydrolase domain-containing protein</fullName>
    </recommendedName>
</protein>
<accession>A0A0R1TZZ5</accession>
<reference evidence="1 2" key="1">
    <citation type="journal article" date="2015" name="Genome Announc.">
        <title>Expanding the biotechnology potential of lactobacilli through comparative genomics of 213 strains and associated genera.</title>
        <authorList>
            <person name="Sun Z."/>
            <person name="Harris H.M."/>
            <person name="McCann A."/>
            <person name="Guo C."/>
            <person name="Argimon S."/>
            <person name="Zhang W."/>
            <person name="Yang X."/>
            <person name="Jeffery I.B."/>
            <person name="Cooney J.C."/>
            <person name="Kagawa T.F."/>
            <person name="Liu W."/>
            <person name="Song Y."/>
            <person name="Salvetti E."/>
            <person name="Wrobel A."/>
            <person name="Rasinkangas P."/>
            <person name="Parkhill J."/>
            <person name="Rea M.C."/>
            <person name="O'Sullivan O."/>
            <person name="Ritari J."/>
            <person name="Douillard F.P."/>
            <person name="Paul Ross R."/>
            <person name="Yang R."/>
            <person name="Briner A.E."/>
            <person name="Felis G.E."/>
            <person name="de Vos W.M."/>
            <person name="Barrangou R."/>
            <person name="Klaenhammer T.R."/>
            <person name="Caufield P.W."/>
            <person name="Cui Y."/>
            <person name="Zhang H."/>
            <person name="O'Toole P.W."/>
        </authorList>
    </citation>
    <scope>NUCLEOTIDE SEQUENCE [LARGE SCALE GENOMIC DNA]</scope>
    <source>
        <strain evidence="1 2">DSM 15945</strain>
    </source>
</reference>
<dbReference type="AlphaFoldDB" id="A0A0R1TZZ5"/>
<comment type="caution">
    <text evidence="1">The sequence shown here is derived from an EMBL/GenBank/DDBJ whole genome shotgun (WGS) entry which is preliminary data.</text>
</comment>
<dbReference type="EMBL" id="AZFJ01000061">
    <property type="protein sequence ID" value="KRL84483.1"/>
    <property type="molecule type" value="Genomic_DNA"/>
</dbReference>
<keyword evidence="2" id="KW-1185">Reference proteome</keyword>
<dbReference type="RefSeq" id="WP_054650662.1">
    <property type="nucleotide sequence ID" value="NZ_AZFJ01000061.1"/>
</dbReference>
<dbReference type="Gene3D" id="2.60.120.560">
    <property type="entry name" value="Exo-inulinase, domain 1"/>
    <property type="match status" value="1"/>
</dbReference>
<dbReference type="STRING" id="1423783.FC50_GL002094"/>
<name>A0A0R1TZZ5_9LACO</name>
<dbReference type="Proteomes" id="UP000051922">
    <property type="component" value="Unassembled WGS sequence"/>
</dbReference>
<sequence length="209" mass="23411">MRHGTDQFIDLAADRLTLVDVQAMVAELDGSQGLKVTKNPAVEAFDEPTFAKLTDTNFHNGTIKVKVLGQLLPDAPEYARGFIGVAFRINESNTQFEAFYIRPTNARSEDQMRRNRVVQYISFPDYKFDRLRVESPGVYEAYADIGLDEWIDLTIEVLDDHAQLYVNHASQPTLVVKDLKNGATNGGAIGLWVDVGTAGYFEDLQIIPR</sequence>
<organism evidence="1 2">
    <name type="scientific">Lacticaseibacillus pantheris DSM 15945 = JCM 12539 = NBRC 106106</name>
    <dbReference type="NCBI Taxonomy" id="1423783"/>
    <lineage>
        <taxon>Bacteria</taxon>
        <taxon>Bacillati</taxon>
        <taxon>Bacillota</taxon>
        <taxon>Bacilli</taxon>
        <taxon>Lactobacillales</taxon>
        <taxon>Lactobacillaceae</taxon>
        <taxon>Lacticaseibacillus</taxon>
    </lineage>
</organism>
<evidence type="ECO:0000313" key="1">
    <source>
        <dbReference type="EMBL" id="KRL84483.1"/>
    </source>
</evidence>
<gene>
    <name evidence="1" type="ORF">FC50_GL002094</name>
</gene>